<reference evidence="2" key="1">
    <citation type="submission" date="2021-01" db="EMBL/GenBank/DDBJ databases">
        <authorList>
            <person name="Corre E."/>
            <person name="Pelletier E."/>
            <person name="Niang G."/>
            <person name="Scheremetjew M."/>
            <person name="Finn R."/>
            <person name="Kale V."/>
            <person name="Holt S."/>
            <person name="Cochrane G."/>
            <person name="Meng A."/>
            <person name="Brown T."/>
            <person name="Cohen L."/>
        </authorList>
    </citation>
    <scope>NUCLEOTIDE SEQUENCE</scope>
    <source>
        <strain evidence="2">Clade-A-BCC118000</strain>
    </source>
</reference>
<evidence type="ECO:0000313" key="2">
    <source>
        <dbReference type="EMBL" id="CAD8219895.1"/>
    </source>
</evidence>
<keyword evidence="1" id="KW-1133">Transmembrane helix</keyword>
<keyword evidence="1" id="KW-0472">Membrane</keyword>
<gene>
    <name evidence="2" type="ORF">OLUC0939_LOCUS614</name>
</gene>
<keyword evidence="1" id="KW-0812">Transmembrane</keyword>
<feature type="transmembrane region" description="Helical" evidence="1">
    <location>
        <begin position="50"/>
        <end position="68"/>
    </location>
</feature>
<name>A0A7R9XP36_9CHLO</name>
<feature type="transmembrane region" description="Helical" evidence="1">
    <location>
        <begin position="19"/>
        <end position="38"/>
    </location>
</feature>
<organism evidence="2">
    <name type="scientific">Ostreococcus sp. 'lucimarinus'</name>
    <dbReference type="NCBI Taxonomy" id="242159"/>
    <lineage>
        <taxon>Eukaryota</taxon>
        <taxon>Viridiplantae</taxon>
        <taxon>Chlorophyta</taxon>
        <taxon>Mamiellophyceae</taxon>
        <taxon>Mamiellales</taxon>
        <taxon>Bathycoccaceae</taxon>
        <taxon>Ostreococcus</taxon>
    </lineage>
</organism>
<protein>
    <submittedName>
        <fullName evidence="2">Uncharacterized protein</fullName>
    </submittedName>
</protein>
<dbReference type="AlphaFoldDB" id="A0A7R9XP36"/>
<dbReference type="EMBL" id="HBDX01000681">
    <property type="protein sequence ID" value="CAD8219895.1"/>
    <property type="molecule type" value="Transcribed_RNA"/>
</dbReference>
<sequence>MVTKEELEKSTFIGRNGNVWFMTAWALMMFIIDGVVYAVDPPPGESTWGYGPTVFLLCLIASFLWGAVSIRKTERAHRGELTRLRETKTLAELMSLNMGA</sequence>
<accession>A0A7R9XP36</accession>
<proteinExistence type="predicted"/>
<evidence type="ECO:0000256" key="1">
    <source>
        <dbReference type="SAM" id="Phobius"/>
    </source>
</evidence>